<evidence type="ECO:0008006" key="3">
    <source>
        <dbReference type="Google" id="ProtNLM"/>
    </source>
</evidence>
<dbReference type="Proteomes" id="UP001156141">
    <property type="component" value="Unassembled WGS sequence"/>
</dbReference>
<evidence type="ECO:0000313" key="1">
    <source>
        <dbReference type="EMBL" id="MCH4553281.1"/>
    </source>
</evidence>
<reference evidence="1" key="1">
    <citation type="submission" date="2022-02" db="EMBL/GenBank/DDBJ databases">
        <title>Aestuariibaculum sp., a marine bacterium isolated from sediment in Guangxi.</title>
        <authorList>
            <person name="Ying J."/>
        </authorList>
    </citation>
    <scope>NUCLEOTIDE SEQUENCE</scope>
    <source>
        <strain evidence="1">L182</strain>
    </source>
</reference>
<comment type="caution">
    <text evidence="1">The sequence shown here is derived from an EMBL/GenBank/DDBJ whole genome shotgun (WGS) entry which is preliminary data.</text>
</comment>
<dbReference type="InterPro" id="IPR011652">
    <property type="entry name" value="MORN_2"/>
</dbReference>
<evidence type="ECO:0000313" key="2">
    <source>
        <dbReference type="Proteomes" id="UP001156141"/>
    </source>
</evidence>
<gene>
    <name evidence="1" type="ORF">MKW35_11675</name>
</gene>
<proteinExistence type="predicted"/>
<dbReference type="Pfam" id="PF07661">
    <property type="entry name" value="MORN_2"/>
    <property type="match status" value="4"/>
</dbReference>
<dbReference type="EMBL" id="JAKVQD010000004">
    <property type="protein sequence ID" value="MCH4553281.1"/>
    <property type="molecule type" value="Genomic_DNA"/>
</dbReference>
<name>A0ABS9RJZ0_9FLAO</name>
<keyword evidence="2" id="KW-1185">Reference proteome</keyword>
<dbReference type="RefSeq" id="WP_240573803.1">
    <property type="nucleotide sequence ID" value="NZ_CP136709.1"/>
</dbReference>
<dbReference type="Gene3D" id="3.90.930.1">
    <property type="match status" value="1"/>
</dbReference>
<organism evidence="1 2">
    <name type="scientific">Aestuariibaculum lutulentum</name>
    <dbReference type="NCBI Taxonomy" id="2920935"/>
    <lineage>
        <taxon>Bacteria</taxon>
        <taxon>Pseudomonadati</taxon>
        <taxon>Bacteroidota</taxon>
        <taxon>Flavobacteriia</taxon>
        <taxon>Flavobacteriales</taxon>
        <taxon>Flavobacteriaceae</taxon>
    </lineage>
</organism>
<accession>A0ABS9RJZ0</accession>
<protein>
    <recommendedName>
        <fullName evidence="3">Toxin-antitoxin system YwqK family antitoxin</fullName>
    </recommendedName>
</protein>
<sequence length="147" mass="17524">MKREYSKEGVILKETKNDVEGRLITYEYDENGILFYSVEIKETNNKGRFVWSGDYKEYYKNGILKVESHYDNYELNGLWKQFYETGELEWEVGYVNGYKQGEYRQYDKNGSVKNSGNFELDKKEGEEKHFDSNGHLFGVLKYKKRSI</sequence>
<dbReference type="SUPFAM" id="SSF82185">
    <property type="entry name" value="Histone H3 K4-specific methyltransferase SET7/9 N-terminal domain"/>
    <property type="match status" value="1"/>
</dbReference>